<accession>A0ABR3T3E9</accession>
<name>A0ABR3T3E9_9PEZI</name>
<evidence type="ECO:0000313" key="2">
    <source>
        <dbReference type="Proteomes" id="UP001521116"/>
    </source>
</evidence>
<comment type="caution">
    <text evidence="1">The sequence shown here is derived from an EMBL/GenBank/DDBJ whole genome shotgun (WGS) entry which is preliminary data.</text>
</comment>
<sequence>MLRLVQSSDLDEVNSVIKQALGQIQGLEGMLDGVGSPADAGKLKRSWRSLRAQNEILEKFQGILGLKDSLQVWLNRQTLLLSGRQA</sequence>
<evidence type="ECO:0000313" key="1">
    <source>
        <dbReference type="EMBL" id="KAL1633646.1"/>
    </source>
</evidence>
<dbReference type="Proteomes" id="UP001521116">
    <property type="component" value="Unassembled WGS sequence"/>
</dbReference>
<proteinExistence type="predicted"/>
<gene>
    <name evidence="1" type="ORF">SLS56_002794</name>
</gene>
<dbReference type="EMBL" id="JAJVDC020000020">
    <property type="protein sequence ID" value="KAL1633646.1"/>
    <property type="molecule type" value="Genomic_DNA"/>
</dbReference>
<reference evidence="1 2" key="1">
    <citation type="submission" date="2024-02" db="EMBL/GenBank/DDBJ databases">
        <title>De novo assembly and annotation of 12 fungi associated with fruit tree decline syndrome in Ontario, Canada.</title>
        <authorList>
            <person name="Sulman M."/>
            <person name="Ellouze W."/>
            <person name="Ilyukhin E."/>
        </authorList>
    </citation>
    <scope>NUCLEOTIDE SEQUENCE [LARGE SCALE GENOMIC DNA]</scope>
    <source>
        <strain evidence="1 2">M1-105</strain>
    </source>
</reference>
<keyword evidence="2" id="KW-1185">Reference proteome</keyword>
<protein>
    <submittedName>
        <fullName evidence="1">Uncharacterized protein</fullName>
    </submittedName>
</protein>
<organism evidence="1 2">
    <name type="scientific">Neofusicoccum ribis</name>
    <dbReference type="NCBI Taxonomy" id="45134"/>
    <lineage>
        <taxon>Eukaryota</taxon>
        <taxon>Fungi</taxon>
        <taxon>Dikarya</taxon>
        <taxon>Ascomycota</taxon>
        <taxon>Pezizomycotina</taxon>
        <taxon>Dothideomycetes</taxon>
        <taxon>Dothideomycetes incertae sedis</taxon>
        <taxon>Botryosphaeriales</taxon>
        <taxon>Botryosphaeriaceae</taxon>
        <taxon>Neofusicoccum</taxon>
    </lineage>
</organism>